<feature type="compositionally biased region" description="Low complexity" evidence="1">
    <location>
        <begin position="308"/>
        <end position="317"/>
    </location>
</feature>
<feature type="transmembrane region" description="Helical" evidence="2">
    <location>
        <begin position="145"/>
        <end position="168"/>
    </location>
</feature>
<keyword evidence="2" id="KW-0472">Membrane</keyword>
<dbReference type="EMBL" id="BJVQ01000003">
    <property type="protein sequence ID" value="GEL45305.1"/>
    <property type="molecule type" value="Genomic_DNA"/>
</dbReference>
<feature type="compositionally biased region" description="Polar residues" evidence="1">
    <location>
        <begin position="341"/>
        <end position="350"/>
    </location>
</feature>
<accession>A0A511F7W6</accession>
<feature type="transmembrane region" description="Helical" evidence="2">
    <location>
        <begin position="114"/>
        <end position="133"/>
    </location>
</feature>
<keyword evidence="2" id="KW-1133">Transmembrane helix</keyword>
<protein>
    <submittedName>
        <fullName evidence="3">Uncharacterized protein</fullName>
    </submittedName>
</protein>
<feature type="region of interest" description="Disordered" evidence="1">
    <location>
        <begin position="308"/>
        <end position="356"/>
    </location>
</feature>
<feature type="compositionally biased region" description="Polar residues" evidence="1">
    <location>
        <begin position="266"/>
        <end position="278"/>
    </location>
</feature>
<dbReference type="AlphaFoldDB" id="A0A511F7W6"/>
<evidence type="ECO:0000256" key="1">
    <source>
        <dbReference type="SAM" id="MobiDB-lite"/>
    </source>
</evidence>
<evidence type="ECO:0000313" key="3">
    <source>
        <dbReference type="EMBL" id="GEL45305.1"/>
    </source>
</evidence>
<comment type="caution">
    <text evidence="3">The sequence shown here is derived from an EMBL/GenBank/DDBJ whole genome shotgun (WGS) entry which is preliminary data.</text>
</comment>
<proteinExistence type="predicted"/>
<organism evidence="3 4">
    <name type="scientific">Cellulomonas hominis</name>
    <dbReference type="NCBI Taxonomy" id="156981"/>
    <lineage>
        <taxon>Bacteria</taxon>
        <taxon>Bacillati</taxon>
        <taxon>Actinomycetota</taxon>
        <taxon>Actinomycetes</taxon>
        <taxon>Micrococcales</taxon>
        <taxon>Cellulomonadaceae</taxon>
        <taxon>Cellulomonas</taxon>
    </lineage>
</organism>
<evidence type="ECO:0000313" key="4">
    <source>
        <dbReference type="Proteomes" id="UP000321723"/>
    </source>
</evidence>
<feature type="transmembrane region" description="Helical" evidence="2">
    <location>
        <begin position="85"/>
        <end position="108"/>
    </location>
</feature>
<gene>
    <name evidence="3" type="ORF">CHO01_04210</name>
</gene>
<feature type="region of interest" description="Disordered" evidence="1">
    <location>
        <begin position="238"/>
        <end position="278"/>
    </location>
</feature>
<keyword evidence="4" id="KW-1185">Reference proteome</keyword>
<evidence type="ECO:0000256" key="2">
    <source>
        <dbReference type="SAM" id="Phobius"/>
    </source>
</evidence>
<dbReference type="Proteomes" id="UP000321723">
    <property type="component" value="Unassembled WGS sequence"/>
</dbReference>
<name>A0A511F7W6_9CELL</name>
<feature type="transmembrane region" description="Helical" evidence="2">
    <location>
        <begin position="48"/>
        <end position="73"/>
    </location>
</feature>
<keyword evidence="2" id="KW-0812">Transmembrane</keyword>
<sequence>MQPDTRENPEDRAERLKERVYVTFAALAVVLTLRTHEVGAGTAATTLLITVGGTLLAVLLADVVSPLAVHAALPTRAEARHMVGVCTGALGVLALPMVFLGLAASGAWPVAGALRASTIALVASLGVVGWLAVRRVALPRWQKLAVLAAEVALGVAVVGLELLAHGAWGGPGPQARRSPFAARSASRSRSRCSSRFTSACVARSRCSHSGLSAMIASISSVVSGSVRPARARPDVEIRKRAATTDRGCGPVRRSSTSHGGGVRCRASSSSRDTGPAWNSSGVAGRYTPSFAAAVAGFIVCGWRERRAGAAGRSGESEVTGPGYGPSRRTRAADVAAGGCTTPGTPMSASGTAPPRG</sequence>
<reference evidence="3 4" key="1">
    <citation type="submission" date="2019-07" db="EMBL/GenBank/DDBJ databases">
        <title>Whole genome shotgun sequence of Cellulomonas hominis NBRC 16055.</title>
        <authorList>
            <person name="Hosoyama A."/>
            <person name="Uohara A."/>
            <person name="Ohji S."/>
            <person name="Ichikawa N."/>
        </authorList>
    </citation>
    <scope>NUCLEOTIDE SEQUENCE [LARGE SCALE GENOMIC DNA]</scope>
    <source>
        <strain evidence="3 4">NBRC 16055</strain>
    </source>
</reference>
<feature type="transmembrane region" description="Helical" evidence="2">
    <location>
        <begin position="20"/>
        <end position="36"/>
    </location>
</feature>